<dbReference type="OrthoDB" id="3386996at2"/>
<dbReference type="Pfam" id="PF10901">
    <property type="entry name" value="DUF2690"/>
    <property type="match status" value="1"/>
</dbReference>
<protein>
    <recommendedName>
        <fullName evidence="5">DUF2690 domain-containing protein</fullName>
    </recommendedName>
</protein>
<sequence length="240" mass="25408">MTQEQHRENQGNSGAPGRENHPSPPSTETEDPRRTGRTAPDGRTGGGGAEPSRRLPWWRRYGPETLVGAIVVAVVGTVVSVGVGALVNGGTDPAPEDNRPTPAVSVRAVAKPTCAGEVCHGLDPRTTHCDADALTVKEEWKDVMRLELRYSARCSTVWGKLTGAGQGDTVTVSSSPTRLHRAAVESGRTKYTPMLAVDVRSGGQELSLQAVAVAVNGYPEQQIPRGHELRISAGPGDLRP</sequence>
<dbReference type="KEGG" id="sclf:BB341_01035"/>
<gene>
    <name evidence="3" type="ORF">SCLAV_5502</name>
</gene>
<feature type="region of interest" description="Disordered" evidence="1">
    <location>
        <begin position="1"/>
        <end position="56"/>
    </location>
</feature>
<evidence type="ECO:0000256" key="2">
    <source>
        <dbReference type="SAM" id="Phobius"/>
    </source>
</evidence>
<evidence type="ECO:0000313" key="3">
    <source>
        <dbReference type="EMBL" id="EFG10569.1"/>
    </source>
</evidence>
<dbReference type="GeneID" id="93728107"/>
<accession>B5GWU5</accession>
<dbReference type="AlphaFoldDB" id="B5GWU5"/>
<feature type="transmembrane region" description="Helical" evidence="2">
    <location>
        <begin position="66"/>
        <end position="87"/>
    </location>
</feature>
<dbReference type="EMBL" id="CM000913">
    <property type="protein sequence ID" value="EFG10569.1"/>
    <property type="molecule type" value="Genomic_DNA"/>
</dbReference>
<name>B5GWU5_STRCL</name>
<evidence type="ECO:0000256" key="1">
    <source>
        <dbReference type="SAM" id="MobiDB-lite"/>
    </source>
</evidence>
<keyword evidence="4" id="KW-1185">Reference proteome</keyword>
<keyword evidence="2" id="KW-0812">Transmembrane</keyword>
<evidence type="ECO:0008006" key="5">
    <source>
        <dbReference type="Google" id="ProtNLM"/>
    </source>
</evidence>
<evidence type="ECO:0000313" key="4">
    <source>
        <dbReference type="Proteomes" id="UP000002357"/>
    </source>
</evidence>
<keyword evidence="2" id="KW-0472">Membrane</keyword>
<organism evidence="3 4">
    <name type="scientific">Streptomyces clavuligerus</name>
    <dbReference type="NCBI Taxonomy" id="1901"/>
    <lineage>
        <taxon>Bacteria</taxon>
        <taxon>Bacillati</taxon>
        <taxon>Actinomycetota</taxon>
        <taxon>Actinomycetes</taxon>
        <taxon>Kitasatosporales</taxon>
        <taxon>Streptomycetaceae</taxon>
        <taxon>Streptomyces</taxon>
    </lineage>
</organism>
<dbReference type="RefSeq" id="WP_003956350.1">
    <property type="nucleotide sequence ID" value="NZ_CM000913.1"/>
</dbReference>
<keyword evidence="2" id="KW-1133">Transmembrane helix</keyword>
<proteinExistence type="predicted"/>
<dbReference type="eggNOG" id="ENOG502ZKJW">
    <property type="taxonomic scope" value="Bacteria"/>
</dbReference>
<reference evidence="3 4" key="1">
    <citation type="journal article" date="2010" name="Genome Biol. Evol.">
        <title>The sequence of a 1.8-mb bacterial linear plasmid reveals a rich evolutionary reservoir of secondary metabolic pathways.</title>
        <authorList>
            <person name="Medema M.H."/>
            <person name="Trefzer A."/>
            <person name="Kovalchuk A."/>
            <person name="van den Berg M."/>
            <person name="Mueller U."/>
            <person name="Heijne W."/>
            <person name="Wu L."/>
            <person name="Alam M.T."/>
            <person name="Ronning C.M."/>
            <person name="Nierman W.C."/>
            <person name="Bovenberg R.A.L."/>
            <person name="Breitling R."/>
            <person name="Takano E."/>
        </authorList>
    </citation>
    <scope>NUCLEOTIDE SEQUENCE [LARGE SCALE GENOMIC DNA]</scope>
    <source>
        <strain evidence="4">ATCC 27064 / DSM 738 / JCM 4710 / NBRC 13307 / NCIMB 12785 / NRRL 3585 / VKM Ac-602</strain>
    </source>
</reference>
<dbReference type="InterPro" id="IPR021224">
    <property type="entry name" value="DUF2690"/>
</dbReference>
<dbReference type="Proteomes" id="UP000002357">
    <property type="component" value="Chromosome"/>
</dbReference>